<evidence type="ECO:0000313" key="2">
    <source>
        <dbReference type="Proteomes" id="UP000031246"/>
    </source>
</evidence>
<dbReference type="InterPro" id="IPR011990">
    <property type="entry name" value="TPR-like_helical_dom_sf"/>
</dbReference>
<keyword evidence="2" id="KW-1185">Reference proteome</keyword>
<dbReference type="AlphaFoldDB" id="A0A0C1DLL8"/>
<dbReference type="OrthoDB" id="9766256at2"/>
<name>A0A0C1DLL8_9SPHI</name>
<gene>
    <name evidence="1" type="ORF">OC25_08390</name>
</gene>
<protein>
    <recommendedName>
        <fullName evidence="3">Starch-binding protein</fullName>
    </recommendedName>
</protein>
<evidence type="ECO:0008006" key="3">
    <source>
        <dbReference type="Google" id="ProtNLM"/>
    </source>
</evidence>
<dbReference type="PROSITE" id="PS51257">
    <property type="entry name" value="PROKAR_LIPOPROTEIN"/>
    <property type="match status" value="1"/>
</dbReference>
<proteinExistence type="predicted"/>
<dbReference type="InterPro" id="IPR041662">
    <property type="entry name" value="SusD-like_2"/>
</dbReference>
<dbReference type="Pfam" id="PF12771">
    <property type="entry name" value="SusD-like_2"/>
    <property type="match status" value="1"/>
</dbReference>
<organism evidence="1 2">
    <name type="scientific">Pedobacter kyungheensis</name>
    <dbReference type="NCBI Taxonomy" id="1069985"/>
    <lineage>
        <taxon>Bacteria</taxon>
        <taxon>Pseudomonadati</taxon>
        <taxon>Bacteroidota</taxon>
        <taxon>Sphingobacteriia</taxon>
        <taxon>Sphingobacteriales</taxon>
        <taxon>Sphingobacteriaceae</taxon>
        <taxon>Pedobacter</taxon>
    </lineage>
</organism>
<reference evidence="1 2" key="1">
    <citation type="submission" date="2014-10" db="EMBL/GenBank/DDBJ databases">
        <title>Pedobacter Kyungheensis.</title>
        <authorList>
            <person name="Anderson B.M."/>
            <person name="Newman J.D."/>
        </authorList>
    </citation>
    <scope>NUCLEOTIDE SEQUENCE [LARGE SCALE GENOMIC DNA]</scope>
    <source>
        <strain evidence="1 2">KACC 16221</strain>
    </source>
</reference>
<dbReference type="Proteomes" id="UP000031246">
    <property type="component" value="Unassembled WGS sequence"/>
</dbReference>
<dbReference type="EMBL" id="JSYN01000007">
    <property type="protein sequence ID" value="KIA94940.1"/>
    <property type="molecule type" value="Genomic_DNA"/>
</dbReference>
<dbReference type="RefSeq" id="WP_039474242.1">
    <property type="nucleotide sequence ID" value="NZ_JSYN01000007.1"/>
</dbReference>
<sequence>MKRIFKYIFGFSMLVSVYSCKKDLDINTNPNSVTVATVDLVLPNAIVATANSMPAYNTMGAQQVGYFTNGGGVSGWGGIISYNWNTGDFAGLWATTYDILTDVQYVIANSEGNATYKEFNAAAKTLKAYNYALLVDTYNDVPYSEALQGDSKLQPKYDKATDIYKSLVDLLDQSITTFKAAGTGVGSKLFVTADPLFNGNLGKWAAFAQTLKLRLVLKGTGKVTFTNTTFDSAVGFLTEDAIVQPVYAKTDNKQNPMWNAWAYSASGTAVGAASQYAPSAYIMTFYNGIKLQDAARAKAVYISGTATPTNQLGYQNSDAGRGQAPSSWFVSATASPSATSAAKVGILKGPDAGQPILLAADSYFLQAEANVKGLVAGTAKNNFINGIASSFKYLYKDNTGAVPSTYNLSTDITLPVANQGDPAKYLIANAASPLANFDLALTDDQKLEAIITQKYVALNMIFGHEAWNEYRRTGYPKILPGTAKNDTFVSIVSESSAADKLPTRIQYPANEFKYNAANVPAINKYSSKIFWAK</sequence>
<accession>A0A0C1DLL8</accession>
<dbReference type="SUPFAM" id="SSF48452">
    <property type="entry name" value="TPR-like"/>
    <property type="match status" value="1"/>
</dbReference>
<dbReference type="Gene3D" id="1.25.40.390">
    <property type="match status" value="1"/>
</dbReference>
<evidence type="ECO:0000313" key="1">
    <source>
        <dbReference type="EMBL" id="KIA94940.1"/>
    </source>
</evidence>
<comment type="caution">
    <text evidence="1">The sequence shown here is derived from an EMBL/GenBank/DDBJ whole genome shotgun (WGS) entry which is preliminary data.</text>
</comment>